<reference evidence="3" key="1">
    <citation type="submission" date="2022-01" db="EMBL/GenBank/DDBJ databases">
        <title>Antribacter sp. nov., isolated from Guizhou of China.</title>
        <authorList>
            <person name="Chengliang C."/>
            <person name="Ya Z."/>
        </authorList>
    </citation>
    <scope>NUCLEOTIDE SEQUENCE</scope>
    <source>
        <strain evidence="3">KLBMP 9083</strain>
    </source>
</reference>
<name>A0AA41U769_9MICO</name>
<sequence length="226" mass="23895">MSTPDPDTLPTSADPTGPCPRCGRVSSFSQAGSLPTRTAFHAVLGDHVPIERAVMLVCQGCREGSLVIEARDGVDAQFVPLLWWPTPGTRALDPAIPAAIGAAVSEGARCLSVLAPHAGVAMLRTALALIVKDKGSEAASNKNTLHAAIKQMVDDGALWESFGDWATHIRQLGNAGAHQEAFGPVSMDEANDLFALVQQLLEFLYVQPERVARARAQRTAVASPPE</sequence>
<proteinExistence type="predicted"/>
<evidence type="ECO:0000256" key="1">
    <source>
        <dbReference type="SAM" id="MobiDB-lite"/>
    </source>
</evidence>
<dbReference type="Proteomes" id="UP001165405">
    <property type="component" value="Unassembled WGS sequence"/>
</dbReference>
<evidence type="ECO:0000313" key="4">
    <source>
        <dbReference type="Proteomes" id="UP001165405"/>
    </source>
</evidence>
<evidence type="ECO:0000259" key="2">
    <source>
        <dbReference type="Pfam" id="PF13643"/>
    </source>
</evidence>
<feature type="region of interest" description="Disordered" evidence="1">
    <location>
        <begin position="1"/>
        <end position="20"/>
    </location>
</feature>
<protein>
    <submittedName>
        <fullName evidence="3">DUF4145 domain-containing protein</fullName>
    </submittedName>
</protein>
<dbReference type="EMBL" id="JAKGSG010000034">
    <property type="protein sequence ID" value="MCF4121753.1"/>
    <property type="molecule type" value="Genomic_DNA"/>
</dbReference>
<accession>A0AA41U769</accession>
<keyword evidence="4" id="KW-1185">Reference proteome</keyword>
<dbReference type="RefSeq" id="WP_236089550.1">
    <property type="nucleotide sequence ID" value="NZ_JAKGSG010000034.1"/>
</dbReference>
<feature type="domain" description="DUF4145" evidence="2">
    <location>
        <begin position="108"/>
        <end position="197"/>
    </location>
</feature>
<dbReference type="AlphaFoldDB" id="A0AA41U769"/>
<organism evidence="3 4">
    <name type="scientific">Antribacter soli</name>
    <dbReference type="NCBI Taxonomy" id="2910976"/>
    <lineage>
        <taxon>Bacteria</taxon>
        <taxon>Bacillati</taxon>
        <taxon>Actinomycetota</taxon>
        <taxon>Actinomycetes</taxon>
        <taxon>Micrococcales</taxon>
        <taxon>Promicromonosporaceae</taxon>
        <taxon>Antribacter</taxon>
    </lineage>
</organism>
<dbReference type="Pfam" id="PF13643">
    <property type="entry name" value="DUF4145"/>
    <property type="match status" value="1"/>
</dbReference>
<dbReference type="InterPro" id="IPR025285">
    <property type="entry name" value="DUF4145"/>
</dbReference>
<feature type="compositionally biased region" description="Polar residues" evidence="1">
    <location>
        <begin position="1"/>
        <end position="14"/>
    </location>
</feature>
<comment type="caution">
    <text evidence="3">The sequence shown here is derived from an EMBL/GenBank/DDBJ whole genome shotgun (WGS) entry which is preliminary data.</text>
</comment>
<evidence type="ECO:0000313" key="3">
    <source>
        <dbReference type="EMBL" id="MCF4121753.1"/>
    </source>
</evidence>
<gene>
    <name evidence="3" type="ORF">L1785_12240</name>
</gene>